<feature type="repeat" description="TPR" evidence="1">
    <location>
        <begin position="80"/>
        <end position="113"/>
    </location>
</feature>
<name>A0A7W4P4Z5_9PROT</name>
<evidence type="ECO:0000313" key="3">
    <source>
        <dbReference type="Proteomes" id="UP000561066"/>
    </source>
</evidence>
<dbReference type="InterPro" id="IPR011990">
    <property type="entry name" value="TPR-like_helical_dom_sf"/>
</dbReference>
<dbReference type="EMBL" id="JABEQH010000033">
    <property type="protein sequence ID" value="MBB2177537.1"/>
    <property type="molecule type" value="Genomic_DNA"/>
</dbReference>
<evidence type="ECO:0000256" key="1">
    <source>
        <dbReference type="PROSITE-ProRule" id="PRU00339"/>
    </source>
</evidence>
<dbReference type="SMART" id="SM00028">
    <property type="entry name" value="TPR"/>
    <property type="match status" value="2"/>
</dbReference>
<organism evidence="2 3">
    <name type="scientific">Gluconacetobacter johannae</name>
    <dbReference type="NCBI Taxonomy" id="112140"/>
    <lineage>
        <taxon>Bacteria</taxon>
        <taxon>Pseudomonadati</taxon>
        <taxon>Pseudomonadota</taxon>
        <taxon>Alphaproteobacteria</taxon>
        <taxon>Acetobacterales</taxon>
        <taxon>Acetobacteraceae</taxon>
        <taxon>Gluconacetobacter</taxon>
    </lineage>
</organism>
<protein>
    <submittedName>
        <fullName evidence="2">Tetratricopeptide repeat protein</fullName>
    </submittedName>
</protein>
<dbReference type="InterPro" id="IPR019734">
    <property type="entry name" value="TPR_rpt"/>
</dbReference>
<dbReference type="SUPFAM" id="SSF48452">
    <property type="entry name" value="TPR-like"/>
    <property type="match status" value="1"/>
</dbReference>
<comment type="caution">
    <text evidence="2">The sequence shown here is derived from an EMBL/GenBank/DDBJ whole genome shotgun (WGS) entry which is preliminary data.</text>
</comment>
<gene>
    <name evidence="2" type="ORF">HLH21_16690</name>
</gene>
<reference evidence="2 3" key="1">
    <citation type="submission" date="2020-04" db="EMBL/GenBank/DDBJ databases">
        <title>Description of novel Gluconacetobacter.</title>
        <authorList>
            <person name="Sombolestani A."/>
        </authorList>
    </citation>
    <scope>NUCLEOTIDE SEQUENCE [LARGE SCALE GENOMIC DNA]</scope>
    <source>
        <strain evidence="2 3">LMG 21312</strain>
    </source>
</reference>
<proteinExistence type="predicted"/>
<dbReference type="Proteomes" id="UP000561066">
    <property type="component" value="Unassembled WGS sequence"/>
</dbReference>
<dbReference type="PROSITE" id="PS50005">
    <property type="entry name" value="TPR"/>
    <property type="match status" value="1"/>
</dbReference>
<keyword evidence="3" id="KW-1185">Reference proteome</keyword>
<keyword evidence="1" id="KW-0802">TPR repeat</keyword>
<dbReference type="Gene3D" id="1.25.40.10">
    <property type="entry name" value="Tetratricopeptide repeat domain"/>
    <property type="match status" value="1"/>
</dbReference>
<dbReference type="Pfam" id="PF13181">
    <property type="entry name" value="TPR_8"/>
    <property type="match status" value="2"/>
</dbReference>
<sequence length="166" mass="19160">MVDLFSRLFRRRRHLIVQADENRDQGKSAEAARLYQKIIDEWGAKPSLLMQLGNSLKDSRNYEKAYTAYMQVWESENRSADVALQLGHLLKLQGDFDNAKKWYSHSIELDGNDNNPAHRELLFVNAIVGGTESTDRQHDDLGVPSVSFPEEAVLRHFRTELQYRPS</sequence>
<dbReference type="AlphaFoldDB" id="A0A7W4P4Z5"/>
<accession>A0A7W4P4Z5</accession>
<evidence type="ECO:0000313" key="2">
    <source>
        <dbReference type="EMBL" id="MBB2177537.1"/>
    </source>
</evidence>
<dbReference type="RefSeq" id="WP_182944874.1">
    <property type="nucleotide sequence ID" value="NZ_JABEQH010000033.1"/>
</dbReference>